<proteinExistence type="predicted"/>
<keyword evidence="2" id="KW-1185">Reference proteome</keyword>
<reference evidence="1" key="2">
    <citation type="submission" date="2023-05" db="EMBL/GenBank/DDBJ databases">
        <authorList>
            <consortium name="Lawrence Berkeley National Laboratory"/>
            <person name="Steindorff A."/>
            <person name="Hensen N."/>
            <person name="Bonometti L."/>
            <person name="Westerberg I."/>
            <person name="Brannstrom I.O."/>
            <person name="Guillou S."/>
            <person name="Cros-Aarteil S."/>
            <person name="Calhoun S."/>
            <person name="Haridas S."/>
            <person name="Kuo A."/>
            <person name="Mondo S."/>
            <person name="Pangilinan J."/>
            <person name="Riley R."/>
            <person name="Labutti K."/>
            <person name="Andreopoulos B."/>
            <person name="Lipzen A."/>
            <person name="Chen C."/>
            <person name="Yanf M."/>
            <person name="Daum C."/>
            <person name="Ng V."/>
            <person name="Clum A."/>
            <person name="Ohm R."/>
            <person name="Martin F."/>
            <person name="Silar P."/>
            <person name="Natvig D."/>
            <person name="Lalanne C."/>
            <person name="Gautier V."/>
            <person name="Ament-Velasquez S.L."/>
            <person name="Kruys A."/>
            <person name="Hutchinson M.I."/>
            <person name="Powell A.J."/>
            <person name="Barry K."/>
            <person name="Miller A.N."/>
            <person name="Grigoriev I.V."/>
            <person name="Debuchy R."/>
            <person name="Gladieux P."/>
            <person name="Thoren M.H."/>
            <person name="Johannesson H."/>
        </authorList>
    </citation>
    <scope>NUCLEOTIDE SEQUENCE</scope>
    <source>
        <strain evidence="1">PSN309</strain>
    </source>
</reference>
<evidence type="ECO:0000313" key="1">
    <source>
        <dbReference type="EMBL" id="KAK4185305.1"/>
    </source>
</evidence>
<accession>A0AAN7AGV3</accession>
<dbReference type="Gene3D" id="3.30.559.10">
    <property type="entry name" value="Chloramphenicol acetyltransferase-like domain"/>
    <property type="match status" value="1"/>
</dbReference>
<evidence type="ECO:0000313" key="2">
    <source>
        <dbReference type="Proteomes" id="UP001302126"/>
    </source>
</evidence>
<sequence>MDDIEIIPVYATDRNEAFRYSRVRTFFLLDNQADEIRLKDALTRLIRNHWRKIGARLVGKTQEDPEPLDYHLPKQFADDYELFRWSSTSYDKSIDDVIKTGFRPTPAEEGVTVWPSVNEFDTLFRPSSWPFTHREAPNLPMLLVHITNFHDATVIAISHPHAFADQLGLSNIVKAWIGMLEGKAPPPMVGYDEDVLPGQKPFESYPKSETYKKGRMHMRYFWEYFFVLLRFIPELVFHPKETKQLLFFPIEMVEKLRTKWTEDEELGKKFKEAGELTTADILSGLLLKLSRIDHTSKPMLSFTQTVNLRNRTESLASPERAYGFIHNALIWVTDYFRYSSSLSVGELACRNRRAINTNLEPETSDLMVAITREVARTSQSMHIAEIGGFSFNVTNWAPVWRQLDFTPAVLGDKEGGKRKPKLLVFGDARMPGVPERFHSIIMCRSQEGYYVTFVNRVKTVNAVKKYLETDPLLQNL</sequence>
<reference evidence="1" key="1">
    <citation type="journal article" date="2023" name="Mol. Phylogenet. Evol.">
        <title>Genome-scale phylogeny and comparative genomics of the fungal order Sordariales.</title>
        <authorList>
            <person name="Hensen N."/>
            <person name="Bonometti L."/>
            <person name="Westerberg I."/>
            <person name="Brannstrom I.O."/>
            <person name="Guillou S."/>
            <person name="Cros-Aarteil S."/>
            <person name="Calhoun S."/>
            <person name="Haridas S."/>
            <person name="Kuo A."/>
            <person name="Mondo S."/>
            <person name="Pangilinan J."/>
            <person name="Riley R."/>
            <person name="LaButti K."/>
            <person name="Andreopoulos B."/>
            <person name="Lipzen A."/>
            <person name="Chen C."/>
            <person name="Yan M."/>
            <person name="Daum C."/>
            <person name="Ng V."/>
            <person name="Clum A."/>
            <person name="Steindorff A."/>
            <person name="Ohm R.A."/>
            <person name="Martin F."/>
            <person name="Silar P."/>
            <person name="Natvig D.O."/>
            <person name="Lalanne C."/>
            <person name="Gautier V."/>
            <person name="Ament-Velasquez S.L."/>
            <person name="Kruys A."/>
            <person name="Hutchinson M.I."/>
            <person name="Powell A.J."/>
            <person name="Barry K."/>
            <person name="Miller A.N."/>
            <person name="Grigoriev I.V."/>
            <person name="Debuchy R."/>
            <person name="Gladieux P."/>
            <person name="Hiltunen Thoren M."/>
            <person name="Johannesson H."/>
        </authorList>
    </citation>
    <scope>NUCLEOTIDE SEQUENCE</scope>
    <source>
        <strain evidence="1">PSN309</strain>
    </source>
</reference>
<protein>
    <submittedName>
        <fullName evidence="1">Uncharacterized protein</fullName>
    </submittedName>
</protein>
<name>A0AAN7AGV3_9PEZI</name>
<gene>
    <name evidence="1" type="ORF">QBC35DRAFT_389803</name>
</gene>
<dbReference type="AlphaFoldDB" id="A0AAN7AGV3"/>
<dbReference type="Proteomes" id="UP001302126">
    <property type="component" value="Unassembled WGS sequence"/>
</dbReference>
<dbReference type="InterPro" id="IPR023213">
    <property type="entry name" value="CAT-like_dom_sf"/>
</dbReference>
<organism evidence="1 2">
    <name type="scientific">Podospora australis</name>
    <dbReference type="NCBI Taxonomy" id="1536484"/>
    <lineage>
        <taxon>Eukaryota</taxon>
        <taxon>Fungi</taxon>
        <taxon>Dikarya</taxon>
        <taxon>Ascomycota</taxon>
        <taxon>Pezizomycotina</taxon>
        <taxon>Sordariomycetes</taxon>
        <taxon>Sordariomycetidae</taxon>
        <taxon>Sordariales</taxon>
        <taxon>Podosporaceae</taxon>
        <taxon>Podospora</taxon>
    </lineage>
</organism>
<dbReference type="EMBL" id="MU864454">
    <property type="protein sequence ID" value="KAK4185305.1"/>
    <property type="molecule type" value="Genomic_DNA"/>
</dbReference>
<dbReference type="Pfam" id="PF02458">
    <property type="entry name" value="Transferase"/>
    <property type="match status" value="1"/>
</dbReference>
<comment type="caution">
    <text evidence="1">The sequence shown here is derived from an EMBL/GenBank/DDBJ whole genome shotgun (WGS) entry which is preliminary data.</text>
</comment>